<name>A0A1E5VBP4_9POAL</name>
<organism evidence="1 2">
    <name type="scientific">Dichanthelium oligosanthes</name>
    <dbReference type="NCBI Taxonomy" id="888268"/>
    <lineage>
        <taxon>Eukaryota</taxon>
        <taxon>Viridiplantae</taxon>
        <taxon>Streptophyta</taxon>
        <taxon>Embryophyta</taxon>
        <taxon>Tracheophyta</taxon>
        <taxon>Spermatophyta</taxon>
        <taxon>Magnoliopsida</taxon>
        <taxon>Liliopsida</taxon>
        <taxon>Poales</taxon>
        <taxon>Poaceae</taxon>
        <taxon>PACMAD clade</taxon>
        <taxon>Panicoideae</taxon>
        <taxon>Panicodae</taxon>
        <taxon>Paniceae</taxon>
        <taxon>Dichantheliinae</taxon>
        <taxon>Dichanthelium</taxon>
    </lineage>
</organism>
<dbReference type="EMBL" id="LWDX02045368">
    <property type="protein sequence ID" value="OEL22434.1"/>
    <property type="molecule type" value="Genomic_DNA"/>
</dbReference>
<reference evidence="1 2" key="1">
    <citation type="submission" date="2016-09" db="EMBL/GenBank/DDBJ databases">
        <title>The draft genome of Dichanthelium oligosanthes: A C3 panicoid grass species.</title>
        <authorList>
            <person name="Studer A.J."/>
            <person name="Schnable J.C."/>
            <person name="Brutnell T.P."/>
        </authorList>
    </citation>
    <scope>NUCLEOTIDE SEQUENCE [LARGE SCALE GENOMIC DNA]</scope>
    <source>
        <strain evidence="2">cv. Kellogg 1175</strain>
        <tissue evidence="1">Leaf</tissue>
    </source>
</reference>
<sequence>LGQKLVVLFRNKKLHALTIIRSIREQ</sequence>
<proteinExistence type="predicted"/>
<gene>
    <name evidence="1" type="ORF">BAE44_0016545</name>
</gene>
<evidence type="ECO:0000313" key="2">
    <source>
        <dbReference type="Proteomes" id="UP000095767"/>
    </source>
</evidence>
<accession>A0A1E5VBP4</accession>
<protein>
    <submittedName>
        <fullName evidence="1">Uncharacterized protein</fullName>
    </submittedName>
</protein>
<comment type="caution">
    <text evidence="1">The sequence shown here is derived from an EMBL/GenBank/DDBJ whole genome shotgun (WGS) entry which is preliminary data.</text>
</comment>
<feature type="non-terminal residue" evidence="1">
    <location>
        <position position="1"/>
    </location>
</feature>
<keyword evidence="2" id="KW-1185">Reference proteome</keyword>
<dbReference type="Proteomes" id="UP000095767">
    <property type="component" value="Unassembled WGS sequence"/>
</dbReference>
<dbReference type="AlphaFoldDB" id="A0A1E5VBP4"/>
<evidence type="ECO:0000313" key="1">
    <source>
        <dbReference type="EMBL" id="OEL22434.1"/>
    </source>
</evidence>